<dbReference type="AlphaFoldDB" id="A0ABC8S560"/>
<proteinExistence type="predicted"/>
<evidence type="ECO:0000313" key="2">
    <source>
        <dbReference type="Proteomes" id="UP001642360"/>
    </source>
</evidence>
<accession>A0ABC8S560</accession>
<dbReference type="Proteomes" id="UP001642360">
    <property type="component" value="Unassembled WGS sequence"/>
</dbReference>
<dbReference type="EMBL" id="CAUOFW020002071">
    <property type="protein sequence ID" value="CAK9150915.1"/>
    <property type="molecule type" value="Genomic_DNA"/>
</dbReference>
<dbReference type="InterPro" id="IPR016024">
    <property type="entry name" value="ARM-type_fold"/>
</dbReference>
<dbReference type="PANTHER" id="PTHR19851:SF7">
    <property type="entry name" value="F-BOX DOMAIN-CONTAINING PROTEIN"/>
    <property type="match status" value="1"/>
</dbReference>
<organism evidence="1 2">
    <name type="scientific">Ilex paraguariensis</name>
    <name type="common">yerba mate</name>
    <dbReference type="NCBI Taxonomy" id="185542"/>
    <lineage>
        <taxon>Eukaryota</taxon>
        <taxon>Viridiplantae</taxon>
        <taxon>Streptophyta</taxon>
        <taxon>Embryophyta</taxon>
        <taxon>Tracheophyta</taxon>
        <taxon>Spermatophyta</taxon>
        <taxon>Magnoliopsida</taxon>
        <taxon>eudicotyledons</taxon>
        <taxon>Gunneridae</taxon>
        <taxon>Pentapetalae</taxon>
        <taxon>asterids</taxon>
        <taxon>campanulids</taxon>
        <taxon>Aquifoliales</taxon>
        <taxon>Aquifoliaceae</taxon>
        <taxon>Ilex</taxon>
    </lineage>
</organism>
<keyword evidence="2" id="KW-1185">Reference proteome</keyword>
<evidence type="ECO:0000313" key="1">
    <source>
        <dbReference type="EMBL" id="CAK9150915.1"/>
    </source>
</evidence>
<name>A0ABC8S560_9AQUA</name>
<dbReference type="PANTHER" id="PTHR19851">
    <property type="entry name" value="OS02G0203500 PROTEIN"/>
    <property type="match status" value="1"/>
</dbReference>
<protein>
    <submittedName>
        <fullName evidence="1">Uncharacterized protein</fullName>
    </submittedName>
</protein>
<reference evidence="1 2" key="1">
    <citation type="submission" date="2024-02" db="EMBL/GenBank/DDBJ databases">
        <authorList>
            <person name="Vignale AGUSTIN F."/>
            <person name="Sosa J E."/>
            <person name="Modenutti C."/>
        </authorList>
    </citation>
    <scope>NUCLEOTIDE SEQUENCE [LARGE SCALE GENOMIC DNA]</scope>
</reference>
<dbReference type="Gene3D" id="1.25.10.10">
    <property type="entry name" value="Leucine-rich Repeat Variant"/>
    <property type="match status" value="2"/>
</dbReference>
<feature type="non-terminal residue" evidence="1">
    <location>
        <position position="1"/>
    </location>
</feature>
<comment type="caution">
    <text evidence="1">The sequence shown here is derived from an EMBL/GenBank/DDBJ whole genome shotgun (WGS) entry which is preliminary data.</text>
</comment>
<gene>
    <name evidence="1" type="ORF">ILEXP_LOCUS19069</name>
</gene>
<dbReference type="SUPFAM" id="SSF48371">
    <property type="entry name" value="ARM repeat"/>
    <property type="match status" value="1"/>
</dbReference>
<dbReference type="InterPro" id="IPR011989">
    <property type="entry name" value="ARM-like"/>
</dbReference>
<sequence>IPFHSQLSQVYLDGKINDSVKLLLIDSTTEGIAFISPWLCIFGKDKVKKVVEQKIEFFLEELEEKHVVITLEAIVEAFMTSISISELEASRAVFSKILGPRIACLISKGSQDLITVSAKAITDIFTMSDYCNYLPSLETIGAVDKLASILDNCEDPMIQTSLSNILAKLAEFGSSNTVDKVLHRFPINRLADLLSPLADDWHESVLTTLMSLIKAGKSRTIERMFAFEIDKSLIKLLEIGSEVVQNNAIVTLKTFYELGGPAVNRSLRPVNLNLLPWQARLRLEKLVLSDRNPPSPPKPQTFEELVHKLLDSDNKQVLEAMEMILQSPLIKRLSELLQHGKPEQNSIKSELVFTLMKLACSGGEPFIKKFLDYNIIPELVKMMQCNTADLHVGI</sequence>